<organism evidence="4">
    <name type="scientific">Nitratidesulfovibrio vulgaris (strain DSM 19637 / Miyazaki F)</name>
    <name type="common">Desulfovibrio vulgaris</name>
    <dbReference type="NCBI Taxonomy" id="883"/>
    <lineage>
        <taxon>Bacteria</taxon>
        <taxon>Pseudomonadati</taxon>
        <taxon>Thermodesulfobacteriota</taxon>
        <taxon>Desulfovibrionia</taxon>
        <taxon>Desulfovibrionales</taxon>
        <taxon>Desulfovibrionaceae</taxon>
        <taxon>Nitratidesulfovibrio</taxon>
    </lineage>
</organism>
<name>B8DP15_NITV9</name>
<sequence>MALAAGVLALALHAVPAQADAGPVGAAARQPATPEGVLVNPPEGSELLNANTYAADALHAVMASRVSTGSPILVATLADVDNLERSTPFGRVTMQQVASRLGQHGYRVLEARMGRALTFTPQGEFLLSRDATRLMQSEYDAQAALVGTYSLAGGTAYVSLRVVRLDDAAVMAAYEYHLPVRGDTRKMMAGQGDPWSQYAGRRQAFSGAAVAAATSAPAVTAATGGATGGTTGSIGTSGQSGGRPVYPAPVAVPSSATGAPTDPAAMPLLKDFPPIGAKSSATTGKPVAKKAAPAQKQAVKKPSAQKQPAKAPAKKADGKPAAKPAPKATPKPSATAAPRSAV</sequence>
<dbReference type="InterPro" id="IPR041215">
    <property type="entry name" value="FlgO_dom"/>
</dbReference>
<dbReference type="OrthoDB" id="8479562at2"/>
<protein>
    <recommendedName>
        <fullName evidence="3">FlgO domain-containing protein</fullName>
    </recommendedName>
</protein>
<feature type="compositionally biased region" description="Low complexity" evidence="1">
    <location>
        <begin position="281"/>
        <end position="311"/>
    </location>
</feature>
<feature type="region of interest" description="Disordered" evidence="1">
    <location>
        <begin position="220"/>
        <end position="342"/>
    </location>
</feature>
<feature type="chain" id="PRO_5002870406" description="FlgO domain-containing protein" evidence="2">
    <location>
        <begin position="20"/>
        <end position="342"/>
    </location>
</feature>
<keyword evidence="2" id="KW-0732">Signal</keyword>
<evidence type="ECO:0000256" key="2">
    <source>
        <dbReference type="SAM" id="SignalP"/>
    </source>
</evidence>
<dbReference type="AlphaFoldDB" id="B8DP15"/>
<feature type="compositionally biased region" description="Low complexity" evidence="1">
    <location>
        <begin position="233"/>
        <end position="256"/>
    </location>
</feature>
<dbReference type="HOGENOM" id="CLU_902338_0_0_7"/>
<accession>B8DP15</accession>
<feature type="compositionally biased region" description="Low complexity" evidence="1">
    <location>
        <begin position="321"/>
        <end position="342"/>
    </location>
</feature>
<proteinExistence type="predicted"/>
<evidence type="ECO:0000256" key="1">
    <source>
        <dbReference type="SAM" id="MobiDB-lite"/>
    </source>
</evidence>
<dbReference type="KEGG" id="dvm:DvMF_0892"/>
<dbReference type="STRING" id="883.DvMF_0892"/>
<feature type="signal peptide" evidence="2">
    <location>
        <begin position="1"/>
        <end position="19"/>
    </location>
</feature>
<evidence type="ECO:0000313" key="4">
    <source>
        <dbReference type="EMBL" id="ACL07847.1"/>
    </source>
</evidence>
<dbReference type="Pfam" id="PF17680">
    <property type="entry name" value="FlgO"/>
    <property type="match status" value="1"/>
</dbReference>
<feature type="domain" description="FlgO" evidence="3">
    <location>
        <begin position="54"/>
        <end position="180"/>
    </location>
</feature>
<evidence type="ECO:0000259" key="3">
    <source>
        <dbReference type="Pfam" id="PF17680"/>
    </source>
</evidence>
<reference evidence="4" key="1">
    <citation type="submission" date="2008-10" db="EMBL/GenBank/DDBJ databases">
        <title>Complete sequence of Desulfovibrio vulgaris str. 'Miyazaki F'.</title>
        <authorList>
            <person name="Lucas S."/>
            <person name="Copeland A."/>
            <person name="Lapidus A."/>
            <person name="Glavina del Rio T."/>
            <person name="Dalin E."/>
            <person name="Tice H."/>
            <person name="Bruce D."/>
            <person name="Goodwin L."/>
            <person name="Pitluck S."/>
            <person name="Sims D."/>
            <person name="Brettin T."/>
            <person name="Detter J.C."/>
            <person name="Han C."/>
            <person name="Larimer F."/>
            <person name="Land M."/>
            <person name="Hauser L."/>
            <person name="Kyrpides N."/>
            <person name="Mikhailova N."/>
            <person name="Hazen T.C."/>
            <person name="Richardson P."/>
        </authorList>
    </citation>
    <scope>NUCLEOTIDE SEQUENCE</scope>
    <source>
        <strain evidence="4">Miyazaki F</strain>
    </source>
</reference>
<gene>
    <name evidence="4" type="ordered locus">DvMF_0892</name>
</gene>
<dbReference type="eggNOG" id="COG5616">
    <property type="taxonomic scope" value="Bacteria"/>
</dbReference>
<dbReference type="EMBL" id="CP001197">
    <property type="protein sequence ID" value="ACL07847.1"/>
    <property type="molecule type" value="Genomic_DNA"/>
</dbReference>